<feature type="domain" description="Glycosyltransferase RgtA/B/C/D-like" evidence="9">
    <location>
        <begin position="68"/>
        <end position="226"/>
    </location>
</feature>
<comment type="subcellular location">
    <subcellularLocation>
        <location evidence="1">Cell membrane</location>
        <topology evidence="1">Multi-pass membrane protein</topology>
    </subcellularLocation>
</comment>
<dbReference type="GO" id="GO:0016763">
    <property type="term" value="F:pentosyltransferase activity"/>
    <property type="evidence" value="ECO:0007669"/>
    <property type="project" value="TreeGrafter"/>
</dbReference>
<sequence>MLELKTPSQGTSRFLILAAVLFLAPRIGWMLAVDAAPMSDQLWYFERAVGMLNGEGYAVQGQPTAFWPVGYPAFLAGLFAVFGPSLEAAKIANLVLSGIAMVFVYRIARRATGSETAARAALLLAVLYPTQIFYTELLYSELLFTALLLAGTDLLLGAAETRRRWVAVAAAGFCFGLASLVKTQGLLLPGLLVAGALVLRRIGFRQAVLTGLVAYAACLAVTAPWTMRNWEVLGQPVLISTNGGFNLYMGNNPWNRWGNYMWPAPPEFTEATENLNILKAIPDELALNAKLNRLAMDYIRDNPVEAAKRIPYKLYQFFRFDTLPLAQAEIGAKRNGRDVHALVTAVAPVAEIWHWAMMWSAFLFPVLFWLARRPADAALAAFLPVAYFGAITAVFFGEARFNLPLLPLYPVLAVCIAGGFLHRVRWPMVGHRRRA</sequence>
<dbReference type="EMBL" id="BJYZ01000052">
    <property type="protein sequence ID" value="GEO42863.1"/>
    <property type="molecule type" value="Genomic_DNA"/>
</dbReference>
<evidence type="ECO:0000256" key="5">
    <source>
        <dbReference type="ARBA" id="ARBA00022692"/>
    </source>
</evidence>
<keyword evidence="6 8" id="KW-1133">Transmembrane helix</keyword>
<feature type="transmembrane region" description="Helical" evidence="8">
    <location>
        <begin position="352"/>
        <end position="370"/>
    </location>
</feature>
<evidence type="ECO:0000256" key="7">
    <source>
        <dbReference type="ARBA" id="ARBA00023136"/>
    </source>
</evidence>
<proteinExistence type="predicted"/>
<dbReference type="AlphaFoldDB" id="A0A512E299"/>
<evidence type="ECO:0000256" key="8">
    <source>
        <dbReference type="SAM" id="Phobius"/>
    </source>
</evidence>
<dbReference type="InterPro" id="IPR038731">
    <property type="entry name" value="RgtA/B/C-like"/>
</dbReference>
<keyword evidence="2" id="KW-1003">Cell membrane</keyword>
<dbReference type="PANTHER" id="PTHR33908">
    <property type="entry name" value="MANNOSYLTRANSFERASE YKCB-RELATED"/>
    <property type="match status" value="1"/>
</dbReference>
<dbReference type="RefSeq" id="WP_044436582.1">
    <property type="nucleotide sequence ID" value="NZ_BJYZ01000052.1"/>
</dbReference>
<evidence type="ECO:0000256" key="3">
    <source>
        <dbReference type="ARBA" id="ARBA00022676"/>
    </source>
</evidence>
<gene>
    <name evidence="10" type="ORF">SAE02_70110</name>
</gene>
<evidence type="ECO:0000256" key="4">
    <source>
        <dbReference type="ARBA" id="ARBA00022679"/>
    </source>
</evidence>
<dbReference type="InterPro" id="IPR050297">
    <property type="entry name" value="LipidA_mod_glycosyltrf_83"/>
</dbReference>
<feature type="transmembrane region" description="Helical" evidence="8">
    <location>
        <begin position="208"/>
        <end position="227"/>
    </location>
</feature>
<feature type="transmembrane region" description="Helical" evidence="8">
    <location>
        <begin position="140"/>
        <end position="158"/>
    </location>
</feature>
<evidence type="ECO:0000256" key="6">
    <source>
        <dbReference type="ARBA" id="ARBA00022989"/>
    </source>
</evidence>
<feature type="transmembrane region" description="Helical" evidence="8">
    <location>
        <begin position="88"/>
        <end position="105"/>
    </location>
</feature>
<keyword evidence="3" id="KW-0328">Glycosyltransferase</keyword>
<dbReference type="GO" id="GO:0009103">
    <property type="term" value="P:lipopolysaccharide biosynthetic process"/>
    <property type="evidence" value="ECO:0007669"/>
    <property type="project" value="UniProtKB-ARBA"/>
</dbReference>
<organism evidence="10 11">
    <name type="scientific">Skermanella aerolata</name>
    <dbReference type="NCBI Taxonomy" id="393310"/>
    <lineage>
        <taxon>Bacteria</taxon>
        <taxon>Pseudomonadati</taxon>
        <taxon>Pseudomonadota</taxon>
        <taxon>Alphaproteobacteria</taxon>
        <taxon>Rhodospirillales</taxon>
        <taxon>Azospirillaceae</taxon>
        <taxon>Skermanella</taxon>
    </lineage>
</organism>
<name>A0A512E299_9PROT</name>
<feature type="transmembrane region" description="Helical" evidence="8">
    <location>
        <begin position="165"/>
        <end position="181"/>
    </location>
</feature>
<reference evidence="10 11" key="1">
    <citation type="submission" date="2019-07" db="EMBL/GenBank/DDBJ databases">
        <title>Whole genome shotgun sequence of Skermanella aerolata NBRC 106429.</title>
        <authorList>
            <person name="Hosoyama A."/>
            <person name="Uohara A."/>
            <person name="Ohji S."/>
            <person name="Ichikawa N."/>
        </authorList>
    </citation>
    <scope>NUCLEOTIDE SEQUENCE [LARGE SCALE GENOMIC DNA]</scope>
    <source>
        <strain evidence="10 11">NBRC 106429</strain>
    </source>
</reference>
<dbReference type="OrthoDB" id="136232at2"/>
<evidence type="ECO:0000313" key="11">
    <source>
        <dbReference type="Proteomes" id="UP000321523"/>
    </source>
</evidence>
<feature type="transmembrane region" description="Helical" evidence="8">
    <location>
        <begin position="408"/>
        <end position="426"/>
    </location>
</feature>
<protein>
    <recommendedName>
        <fullName evidence="9">Glycosyltransferase RgtA/B/C/D-like domain-containing protein</fullName>
    </recommendedName>
</protein>
<evidence type="ECO:0000313" key="10">
    <source>
        <dbReference type="EMBL" id="GEO42863.1"/>
    </source>
</evidence>
<evidence type="ECO:0000256" key="1">
    <source>
        <dbReference type="ARBA" id="ARBA00004651"/>
    </source>
</evidence>
<keyword evidence="4" id="KW-0808">Transferase</keyword>
<dbReference type="PANTHER" id="PTHR33908:SF11">
    <property type="entry name" value="MEMBRANE PROTEIN"/>
    <property type="match status" value="1"/>
</dbReference>
<comment type="caution">
    <text evidence="10">The sequence shown here is derived from an EMBL/GenBank/DDBJ whole genome shotgun (WGS) entry which is preliminary data.</text>
</comment>
<keyword evidence="5 8" id="KW-0812">Transmembrane</keyword>
<dbReference type="GO" id="GO:0005886">
    <property type="term" value="C:plasma membrane"/>
    <property type="evidence" value="ECO:0007669"/>
    <property type="project" value="UniProtKB-SubCell"/>
</dbReference>
<evidence type="ECO:0000259" key="9">
    <source>
        <dbReference type="Pfam" id="PF13231"/>
    </source>
</evidence>
<evidence type="ECO:0000256" key="2">
    <source>
        <dbReference type="ARBA" id="ARBA00022475"/>
    </source>
</evidence>
<accession>A0A512E299</accession>
<dbReference type="Proteomes" id="UP000321523">
    <property type="component" value="Unassembled WGS sequence"/>
</dbReference>
<keyword evidence="11" id="KW-1185">Reference proteome</keyword>
<keyword evidence="7 8" id="KW-0472">Membrane</keyword>
<dbReference type="Pfam" id="PF13231">
    <property type="entry name" value="PMT_2"/>
    <property type="match status" value="1"/>
</dbReference>
<feature type="transmembrane region" description="Helical" evidence="8">
    <location>
        <begin position="377"/>
        <end position="396"/>
    </location>
</feature>